<dbReference type="RefSeq" id="WP_418158366.1">
    <property type="nucleotide sequence ID" value="NZ_JBBLZC010000003.1"/>
</dbReference>
<dbReference type="InterPro" id="IPR015424">
    <property type="entry name" value="PyrdxlP-dep_Trfase"/>
</dbReference>
<protein>
    <recommendedName>
        <fullName evidence="5">L-threonine aldolase</fullName>
        <ecNumber evidence="5">4.1.2.48</ecNumber>
    </recommendedName>
</protein>
<dbReference type="Gene3D" id="3.90.1150.10">
    <property type="entry name" value="Aspartate Aminotransferase, domain 1"/>
    <property type="match status" value="1"/>
</dbReference>
<dbReference type="InterPro" id="IPR001597">
    <property type="entry name" value="ArAA_b-elim_lyase/Thr_aldolase"/>
</dbReference>
<dbReference type="InterPro" id="IPR015422">
    <property type="entry name" value="PyrdxlP-dep_Trfase_small"/>
</dbReference>
<dbReference type="Pfam" id="PF01212">
    <property type="entry name" value="Beta_elim_lyase"/>
    <property type="match status" value="1"/>
</dbReference>
<gene>
    <name evidence="7" type="ORF">U1T56_04755</name>
</gene>
<evidence type="ECO:0000259" key="6">
    <source>
        <dbReference type="Pfam" id="PF01212"/>
    </source>
</evidence>
<evidence type="ECO:0000256" key="4">
    <source>
        <dbReference type="ARBA" id="ARBA00022898"/>
    </source>
</evidence>
<comment type="catalytic activity">
    <reaction evidence="5">
        <text>L-threonine = acetaldehyde + glycine</text>
        <dbReference type="Rhea" id="RHEA:19625"/>
        <dbReference type="ChEBI" id="CHEBI:15343"/>
        <dbReference type="ChEBI" id="CHEBI:57305"/>
        <dbReference type="ChEBI" id="CHEBI:57926"/>
        <dbReference type="EC" id="4.1.2.48"/>
    </reaction>
</comment>
<dbReference type="PANTHER" id="PTHR48097">
    <property type="entry name" value="L-THREONINE ALDOLASE-RELATED"/>
    <property type="match status" value="1"/>
</dbReference>
<dbReference type="Proteomes" id="UP001375743">
    <property type="component" value="Unassembled WGS sequence"/>
</dbReference>
<evidence type="ECO:0000256" key="2">
    <source>
        <dbReference type="ARBA" id="ARBA00006966"/>
    </source>
</evidence>
<dbReference type="SUPFAM" id="SSF53383">
    <property type="entry name" value="PLP-dependent transferases"/>
    <property type="match status" value="1"/>
</dbReference>
<comment type="caution">
    <text evidence="7">The sequence shown here is derived from an EMBL/GenBank/DDBJ whole genome shotgun (WGS) entry which is preliminary data.</text>
</comment>
<sequence>MRGGDEVLAGLASDNTAPVAPAIMEALLRANREPVPSYGADPWTRRLQERFRELFETEVAVFPVSTGTIANVLAVSALTPPYGAILCHEASHLVTDESTAPELFTGGARLVALPGERAKLAAATVRARLAAWPIDDVHAAQPAALAITQATELGAIYTVEEVRELGAVCRDHGLSLFMDGARFANAVAELGCTPAELTWRAGVKILSFGATKNGAMNAEAIVVFDSALARGLAYRAKRAGQLASKMRYLSAQLLAYVEEDLWLANARHANAMAQLLARALDGVPGVEVCGPVQGNEVFVRMAPVVQERLQRRGWAFNPYPVFGPSGCRLVTAWSTEPAEIERFAADAGDAAA</sequence>
<comment type="cofactor">
    <cofactor evidence="1 5">
        <name>pyridoxal 5'-phosphate</name>
        <dbReference type="ChEBI" id="CHEBI:597326"/>
    </cofactor>
</comment>
<dbReference type="PIRSF" id="PIRSF038940">
    <property type="entry name" value="Low_specificity_LTA"/>
    <property type="match status" value="1"/>
</dbReference>
<keyword evidence="8" id="KW-1185">Reference proteome</keyword>
<comment type="subunit">
    <text evidence="3">Homotetramer.</text>
</comment>
<accession>A0ABU8XMZ7</accession>
<comment type="function">
    <text evidence="5">Catalyzes the cleavage of L-allo-threonine and L-threonine to glycine and acetaldehyde.</text>
</comment>
<evidence type="ECO:0000256" key="5">
    <source>
        <dbReference type="PIRNR" id="PIRNR038940"/>
    </source>
</evidence>
<organism evidence="7 8">
    <name type="scientific">Benzoatithermus flavus</name>
    <dbReference type="NCBI Taxonomy" id="3108223"/>
    <lineage>
        <taxon>Bacteria</taxon>
        <taxon>Pseudomonadati</taxon>
        <taxon>Pseudomonadota</taxon>
        <taxon>Alphaproteobacteria</taxon>
        <taxon>Geminicoccales</taxon>
        <taxon>Geminicoccaceae</taxon>
        <taxon>Benzoatithermus</taxon>
    </lineage>
</organism>
<comment type="similarity">
    <text evidence="2 5">Belongs to the threonine aldolase family.</text>
</comment>
<evidence type="ECO:0000313" key="8">
    <source>
        <dbReference type="Proteomes" id="UP001375743"/>
    </source>
</evidence>
<feature type="domain" description="Aromatic amino acid beta-eliminating lyase/threonine aldolase" evidence="6">
    <location>
        <begin position="11"/>
        <end position="301"/>
    </location>
</feature>
<evidence type="ECO:0000313" key="7">
    <source>
        <dbReference type="EMBL" id="MEK0082449.1"/>
    </source>
</evidence>
<evidence type="ECO:0000256" key="1">
    <source>
        <dbReference type="ARBA" id="ARBA00001933"/>
    </source>
</evidence>
<dbReference type="Gene3D" id="3.40.640.10">
    <property type="entry name" value="Type I PLP-dependent aspartate aminotransferase-like (Major domain)"/>
    <property type="match status" value="1"/>
</dbReference>
<keyword evidence="5" id="KW-0456">Lyase</keyword>
<dbReference type="PANTHER" id="PTHR48097:SF5">
    <property type="entry name" value="LOW SPECIFICITY L-THREONINE ALDOLASE"/>
    <property type="match status" value="1"/>
</dbReference>
<evidence type="ECO:0000256" key="3">
    <source>
        <dbReference type="ARBA" id="ARBA00011881"/>
    </source>
</evidence>
<keyword evidence="4 5" id="KW-0663">Pyridoxal phosphate</keyword>
<dbReference type="InterPro" id="IPR026273">
    <property type="entry name" value="Low_specificity_L-TA_bact"/>
</dbReference>
<dbReference type="EMBL" id="JBBLZC010000003">
    <property type="protein sequence ID" value="MEK0082449.1"/>
    <property type="molecule type" value="Genomic_DNA"/>
</dbReference>
<name>A0ABU8XMZ7_9PROT</name>
<dbReference type="InterPro" id="IPR015421">
    <property type="entry name" value="PyrdxlP-dep_Trfase_major"/>
</dbReference>
<dbReference type="EC" id="4.1.2.48" evidence="5"/>
<reference evidence="7 8" key="1">
    <citation type="submission" date="2024-01" db="EMBL/GenBank/DDBJ databases">
        <title>Multi-omics insights into the function and evolution of sodium benzoate biodegradation pathways in Benzoatithermus flavus gen. nov., sp. nov. from hot spring.</title>
        <authorList>
            <person name="Hu C.-J."/>
            <person name="Li W.-J."/>
        </authorList>
    </citation>
    <scope>NUCLEOTIDE SEQUENCE [LARGE SCALE GENOMIC DNA]</scope>
    <source>
        <strain evidence="7 8">SYSU G07066</strain>
    </source>
</reference>
<comment type="catalytic activity">
    <reaction evidence="5">
        <text>L-allo-threonine = acetaldehyde + glycine</text>
        <dbReference type="Rhea" id="RHEA:26209"/>
        <dbReference type="ChEBI" id="CHEBI:15343"/>
        <dbReference type="ChEBI" id="CHEBI:57305"/>
        <dbReference type="ChEBI" id="CHEBI:58585"/>
        <dbReference type="EC" id="4.1.2.48"/>
    </reaction>
</comment>
<proteinExistence type="inferred from homology"/>